<dbReference type="InterPro" id="IPR014942">
    <property type="entry name" value="AbiEii"/>
</dbReference>
<protein>
    <submittedName>
        <fullName evidence="1">Nucleotidyl transferase AbiEii/AbiGii toxin family protein</fullName>
    </submittedName>
</protein>
<reference evidence="1 2" key="2">
    <citation type="journal article" date="2024" name="Microb. Biotechnol.">
        <title>The involvement of multiple ABC transporters in daunorubicin efflux in Streptomyces coeruleorubidus.</title>
        <authorList>
            <person name="Dong J."/>
            <person name="Ning J."/>
            <person name="Tian Y."/>
            <person name="Li H."/>
            <person name="Chen H."/>
            <person name="Guan W."/>
        </authorList>
    </citation>
    <scope>NUCLEOTIDE SEQUENCE [LARGE SCALE GENOMIC DNA]</scope>
    <source>
        <strain evidence="1 2">CICC 11043</strain>
    </source>
</reference>
<keyword evidence="2" id="KW-1185">Reference proteome</keyword>
<keyword evidence="1" id="KW-0808">Transferase</keyword>
<evidence type="ECO:0000313" key="2">
    <source>
        <dbReference type="Proteomes" id="UP001305002"/>
    </source>
</evidence>
<reference evidence="1 2" key="1">
    <citation type="journal article" date="2021" name="J. Microbiol. Biotechnol.">
        <title>An Efficient Markerless Deletion System Suitable for the Industrial Strains of Streptomyces.</title>
        <authorList>
            <person name="Dong J."/>
            <person name="Wei J."/>
            <person name="Li H."/>
            <person name="Zhao S."/>
            <person name="Guan W."/>
        </authorList>
    </citation>
    <scope>NUCLEOTIDE SEQUENCE [LARGE SCALE GENOMIC DNA]</scope>
    <source>
        <strain evidence="1 2">CICC 11043</strain>
    </source>
</reference>
<sequence length="300" mass="33237">MDAPRSSTGTAGFVFGDDWCSRSLADQQHVAAVAITLHSFREALASGSWYLKGSAALTAWIGPASRLPNDVDLVLPAEVGRRLLASGALPLGPRGESLRLVRYERVVFSSAEAPTVYRVLVDIRGPERLPAVLLGLLLVPEPGARNDERITLVDFPGPTGAVTVPSVTEYRFLVQKLMRYTRQRSNGRINSHWWDLSDMLLAVSHPAFSALRLGRLHQNVITEMAEHNMAPPTTLPRPPAEWLDFWDSATFSQRLPFGRLSEAANLLECFWEPVLRHLGKESAEPVDALWAPDAWEWVVT</sequence>
<organism evidence="1 2">
    <name type="scientific">Streptomyces coeruleorubidus</name>
    <dbReference type="NCBI Taxonomy" id="116188"/>
    <lineage>
        <taxon>Bacteria</taxon>
        <taxon>Bacillati</taxon>
        <taxon>Actinomycetota</taxon>
        <taxon>Actinomycetes</taxon>
        <taxon>Kitasatosporales</taxon>
        <taxon>Streptomycetaceae</taxon>
        <taxon>Streptomyces</taxon>
    </lineage>
</organism>
<gene>
    <name evidence="1" type="ORF">R5U08_23000</name>
</gene>
<proteinExistence type="predicted"/>
<evidence type="ECO:0000313" key="1">
    <source>
        <dbReference type="EMBL" id="WOT36816.1"/>
    </source>
</evidence>
<dbReference type="GO" id="GO:0016740">
    <property type="term" value="F:transferase activity"/>
    <property type="evidence" value="ECO:0007669"/>
    <property type="project" value="UniProtKB-KW"/>
</dbReference>
<dbReference type="Proteomes" id="UP001305002">
    <property type="component" value="Chromosome"/>
</dbReference>
<name>A0ABZ0KG94_STRC4</name>
<dbReference type="EMBL" id="CP137524">
    <property type="protein sequence ID" value="WOT36816.1"/>
    <property type="molecule type" value="Genomic_DNA"/>
</dbReference>
<dbReference type="Pfam" id="PF08843">
    <property type="entry name" value="AbiEii"/>
    <property type="match status" value="1"/>
</dbReference>
<accession>A0ABZ0KG94</accession>